<protein>
    <submittedName>
        <fullName evidence="1">Uncharacterized protein</fullName>
    </submittedName>
</protein>
<accession>A0A7Z9C8C6</accession>
<evidence type="ECO:0000313" key="2">
    <source>
        <dbReference type="Proteomes" id="UP000289220"/>
    </source>
</evidence>
<organism evidence="1 2">
    <name type="scientific">Brevundimonas mediterranea</name>
    <dbReference type="NCBI Taxonomy" id="74329"/>
    <lineage>
        <taxon>Bacteria</taxon>
        <taxon>Pseudomonadati</taxon>
        <taxon>Pseudomonadota</taxon>
        <taxon>Alphaproteobacteria</taxon>
        <taxon>Caulobacterales</taxon>
        <taxon>Caulobacteraceae</taxon>
        <taxon>Brevundimonas</taxon>
    </lineage>
</organism>
<dbReference type="AlphaFoldDB" id="A0A7Z9C8C6"/>
<reference evidence="1 2" key="1">
    <citation type="submission" date="2018-11" db="EMBL/GenBank/DDBJ databases">
        <authorList>
            <person name="Peiro R."/>
            <person name="Begona"/>
            <person name="Cbmso G."/>
            <person name="Lopez M."/>
            <person name="Gonzalez S."/>
            <person name="Sacristan E."/>
            <person name="Castillo E."/>
        </authorList>
    </citation>
    <scope>NUCLEOTIDE SEQUENCE [LARGE SCALE GENOMIC DNA]</scope>
    <source>
        <strain evidence="1">Brev_genome</strain>
    </source>
</reference>
<gene>
    <name evidence="1" type="ORF">BREV_BREV_02913</name>
</gene>
<proteinExistence type="predicted"/>
<keyword evidence="2" id="KW-1185">Reference proteome</keyword>
<dbReference type="Proteomes" id="UP000289220">
    <property type="component" value="Unassembled WGS sequence"/>
</dbReference>
<dbReference type="EMBL" id="UXHF01000082">
    <property type="protein sequence ID" value="VDC51723.1"/>
    <property type="molecule type" value="Genomic_DNA"/>
</dbReference>
<dbReference type="RefSeq" id="WP_154726729.1">
    <property type="nucleotide sequence ID" value="NZ_UXHF01000082.1"/>
</dbReference>
<comment type="caution">
    <text evidence="1">The sequence shown here is derived from an EMBL/GenBank/DDBJ whole genome shotgun (WGS) entry which is preliminary data.</text>
</comment>
<sequence>MERTEVIASVAGDLHATEHAIDAAITQATTLVQSFIGARAALSLSPVAATASQAKAMETIAALAAARESIVACHAELQKDHRRLGFGTYAIGPVAKPDDWLDPKPVVRPTGHLRSVG</sequence>
<name>A0A7Z9C8C6_9CAUL</name>
<evidence type="ECO:0000313" key="1">
    <source>
        <dbReference type="EMBL" id="VDC51723.1"/>
    </source>
</evidence>